<dbReference type="PANTHER" id="PTHR34796:SF1">
    <property type="entry name" value="EXPRESSED PROTEIN"/>
    <property type="match status" value="1"/>
</dbReference>
<sequence>MDSHLHAGVAVYNAGEYHAAHDAWEDHWLALEEGTDDEQFLHGLIQFTAAVYHARDRNWSGATGVADSAREYFTTLPATYRGLDVEAASGYLARLATDPELVERGDPPALTVDGTALTPDDLDYESTAVAAEVLAEEYGYDETVLERAAAFGRADLEDGQTASPFVTLLFDFTRAPSQRAIIAQRLTEHVQKRAQREDDVAGLFET</sequence>
<dbReference type="RefSeq" id="WP_267163956.1">
    <property type="nucleotide sequence ID" value="NZ_CP112972.1"/>
</dbReference>
<dbReference type="InterPro" id="IPR005500">
    <property type="entry name" value="DUF309"/>
</dbReference>
<accession>A0ABD5VY32</accession>
<gene>
    <name evidence="1" type="ORF">ACFQQG_08200</name>
</gene>
<dbReference type="EMBL" id="JBHSZI010000001">
    <property type="protein sequence ID" value="MFC7058160.1"/>
    <property type="molecule type" value="Genomic_DNA"/>
</dbReference>
<dbReference type="PANTHER" id="PTHR34796">
    <property type="entry name" value="EXPRESSED PROTEIN"/>
    <property type="match status" value="1"/>
</dbReference>
<evidence type="ECO:0000313" key="1">
    <source>
        <dbReference type="EMBL" id="MFC7058160.1"/>
    </source>
</evidence>
<dbReference type="InterPro" id="IPR023203">
    <property type="entry name" value="TTHA0068_sf"/>
</dbReference>
<organism evidence="1 2">
    <name type="scientific">Halovenus salina</name>
    <dbReference type="NCBI Taxonomy" id="1510225"/>
    <lineage>
        <taxon>Archaea</taxon>
        <taxon>Methanobacteriati</taxon>
        <taxon>Methanobacteriota</taxon>
        <taxon>Stenosarchaea group</taxon>
        <taxon>Halobacteria</taxon>
        <taxon>Halobacteriales</taxon>
        <taxon>Haloarculaceae</taxon>
        <taxon>Halovenus</taxon>
    </lineage>
</organism>
<evidence type="ECO:0000313" key="2">
    <source>
        <dbReference type="Proteomes" id="UP001596445"/>
    </source>
</evidence>
<protein>
    <submittedName>
        <fullName evidence="1">DUF309 domain-containing protein</fullName>
    </submittedName>
</protein>
<dbReference type="GeneID" id="76630122"/>
<proteinExistence type="predicted"/>
<comment type="caution">
    <text evidence="1">The sequence shown here is derived from an EMBL/GenBank/DDBJ whole genome shotgun (WGS) entry which is preliminary data.</text>
</comment>
<dbReference type="Pfam" id="PF03745">
    <property type="entry name" value="DUF309"/>
    <property type="match status" value="1"/>
</dbReference>
<keyword evidence="2" id="KW-1185">Reference proteome</keyword>
<dbReference type="SUPFAM" id="SSF140663">
    <property type="entry name" value="TTHA0068-like"/>
    <property type="match status" value="1"/>
</dbReference>
<dbReference type="Gene3D" id="1.10.3450.10">
    <property type="entry name" value="TTHA0068-like"/>
    <property type="match status" value="1"/>
</dbReference>
<dbReference type="Proteomes" id="UP001596445">
    <property type="component" value="Unassembled WGS sequence"/>
</dbReference>
<reference evidence="1 2" key="1">
    <citation type="journal article" date="2019" name="Int. J. Syst. Evol. Microbiol.">
        <title>The Global Catalogue of Microorganisms (GCM) 10K type strain sequencing project: providing services to taxonomists for standard genome sequencing and annotation.</title>
        <authorList>
            <consortium name="The Broad Institute Genomics Platform"/>
            <consortium name="The Broad Institute Genome Sequencing Center for Infectious Disease"/>
            <person name="Wu L."/>
            <person name="Ma J."/>
        </authorList>
    </citation>
    <scope>NUCLEOTIDE SEQUENCE [LARGE SCALE GENOMIC DNA]</scope>
    <source>
        <strain evidence="1 2">JCM 30072</strain>
    </source>
</reference>
<dbReference type="AlphaFoldDB" id="A0ABD5VY32"/>
<name>A0ABD5VY32_9EURY</name>